<accession>A0ABR4GRC2</accession>
<organism evidence="4 5">
    <name type="scientific">Aspergillus keveii</name>
    <dbReference type="NCBI Taxonomy" id="714993"/>
    <lineage>
        <taxon>Eukaryota</taxon>
        <taxon>Fungi</taxon>
        <taxon>Dikarya</taxon>
        <taxon>Ascomycota</taxon>
        <taxon>Pezizomycotina</taxon>
        <taxon>Eurotiomycetes</taxon>
        <taxon>Eurotiomycetidae</taxon>
        <taxon>Eurotiales</taxon>
        <taxon>Aspergillaceae</taxon>
        <taxon>Aspergillus</taxon>
        <taxon>Aspergillus subgen. Nidulantes</taxon>
    </lineage>
</organism>
<evidence type="ECO:0000313" key="5">
    <source>
        <dbReference type="Proteomes" id="UP001610563"/>
    </source>
</evidence>
<proteinExistence type="inferred from homology"/>
<dbReference type="Proteomes" id="UP001610563">
    <property type="component" value="Unassembled WGS sequence"/>
</dbReference>
<evidence type="ECO:0000256" key="1">
    <source>
        <dbReference type="ARBA" id="ARBA00006484"/>
    </source>
</evidence>
<protein>
    <submittedName>
        <fullName evidence="4">Uncharacterized protein</fullName>
    </submittedName>
</protein>
<dbReference type="EMBL" id="JBFTWV010000001">
    <property type="protein sequence ID" value="KAL2801134.1"/>
    <property type="molecule type" value="Genomic_DNA"/>
</dbReference>
<comment type="caution">
    <text evidence="4">The sequence shown here is derived from an EMBL/GenBank/DDBJ whole genome shotgun (WGS) entry which is preliminary data.</text>
</comment>
<comment type="similarity">
    <text evidence="1">Belongs to the short-chain dehydrogenases/reductases (SDR) family.</text>
</comment>
<dbReference type="PANTHER" id="PTHR24320:SF252">
    <property type="entry name" value="DEHYDROGENASE_REDUCTASE FAMILY PROTEIN, PUTATIVE (AFU_ORTHOLOGUE AFUA_3G08550)-RELATED"/>
    <property type="match status" value="1"/>
</dbReference>
<dbReference type="SUPFAM" id="SSF51735">
    <property type="entry name" value="NAD(P)-binding Rossmann-fold domains"/>
    <property type="match status" value="1"/>
</dbReference>
<gene>
    <name evidence="4" type="ORF">BJX66DRAFT_321069</name>
</gene>
<evidence type="ECO:0000256" key="3">
    <source>
        <dbReference type="ARBA" id="ARBA00023002"/>
    </source>
</evidence>
<name>A0ABR4GRC2_9EURO</name>
<dbReference type="PANTHER" id="PTHR24320">
    <property type="entry name" value="RETINOL DEHYDROGENASE"/>
    <property type="match status" value="1"/>
</dbReference>
<keyword evidence="3" id="KW-0560">Oxidoreductase</keyword>
<keyword evidence="5" id="KW-1185">Reference proteome</keyword>
<evidence type="ECO:0000313" key="4">
    <source>
        <dbReference type="EMBL" id="KAL2801134.1"/>
    </source>
</evidence>
<reference evidence="4 5" key="1">
    <citation type="submission" date="2024-07" db="EMBL/GenBank/DDBJ databases">
        <title>Section-level genome sequencing and comparative genomics of Aspergillus sections Usti and Cavernicolus.</title>
        <authorList>
            <consortium name="Lawrence Berkeley National Laboratory"/>
            <person name="Nybo J.L."/>
            <person name="Vesth T.C."/>
            <person name="Theobald S."/>
            <person name="Frisvad J.C."/>
            <person name="Larsen T.O."/>
            <person name="Kjaerboelling I."/>
            <person name="Rothschild-Mancinelli K."/>
            <person name="Lyhne E.K."/>
            <person name="Kogle M.E."/>
            <person name="Barry K."/>
            <person name="Clum A."/>
            <person name="Na H."/>
            <person name="Ledsgaard L."/>
            <person name="Lin J."/>
            <person name="Lipzen A."/>
            <person name="Kuo A."/>
            <person name="Riley R."/>
            <person name="Mondo S."/>
            <person name="Labutti K."/>
            <person name="Haridas S."/>
            <person name="Pangalinan J."/>
            <person name="Salamov A.A."/>
            <person name="Simmons B.A."/>
            <person name="Magnuson J.K."/>
            <person name="Chen J."/>
            <person name="Drula E."/>
            <person name="Henrissat B."/>
            <person name="Wiebenga A."/>
            <person name="Lubbers R.J."/>
            <person name="Gomes A.C."/>
            <person name="Makela M.R."/>
            <person name="Stajich J."/>
            <person name="Grigoriev I.V."/>
            <person name="Mortensen U.H."/>
            <person name="De Vries R.P."/>
            <person name="Baker S.E."/>
            <person name="Andersen M.R."/>
        </authorList>
    </citation>
    <scope>NUCLEOTIDE SEQUENCE [LARGE SCALE GENOMIC DNA]</scope>
    <source>
        <strain evidence="4 5">CBS 209.92</strain>
    </source>
</reference>
<dbReference type="InterPro" id="IPR036291">
    <property type="entry name" value="NAD(P)-bd_dom_sf"/>
</dbReference>
<sequence length="261" mass="29480">MASQPQQVEFRISPKIATGIRLFCYPQLFITPPYPTQSFASPTIIVTGSRTGLSPKAARHYYRLHCSLLILAVRIVAKDRLRKKISSARSEPEVIEVRPLDSFSTASNIAFQSAWRRSYEQAVQVNVLNTFLLELLLPKLKETKLAAHLVVICFEAYRLTRFLEVNAPDLYLKLNEESFSQQRRYKTKKSIKILFTHELGRTAEVGSRTLALAASASPNSQGEYQSDGVNQAIDPWICEEIGQRLQRKAFDADILHKVGLA</sequence>
<evidence type="ECO:0000256" key="2">
    <source>
        <dbReference type="ARBA" id="ARBA00022857"/>
    </source>
</evidence>
<keyword evidence="2" id="KW-0521">NADP</keyword>